<accession>A0A6J6E2R2</accession>
<sequence>MSPTISFIGAAQTVTGSKFLVSTDQVQILVDCGMFQGIKELRLQNWQPFPINPSQLDAIVITHAHLDHCGYLPRLVRQGFNGKIYLTEYTAALAKIILRDSAKIQMEDAEFAQAKGFSKHNPPLPLYTDDDAEEAIKSFVEVDFRTDFAISADSSVKFLPSGHILGAAFIELTVAGKKLLFSGDLGRPVHPVLAAPDSIPPIKYDAVIVESTYGDRIHEDSGSILADTINRTIARGGTVLIPAFAVDRTEVLLMQLKELVESKEIPTVPIFVDSPMASAALDCYRSAIAEDSPEINAEVRVDPSHDIFALANLHETQSVSDSKALNQLKRPAIIIAASGMATGGRVVHHLARLLPDSANTVILVGFQAPGTRGRSLLEGAPTVKMHGIHVAVGAEVVYLPGLSVHADQTELLSWLFDTGASYEQMFIVHGEVPAATKFAELIQAKFPGKVTIPAQGETFNV</sequence>
<evidence type="ECO:0000259" key="2">
    <source>
        <dbReference type="SMART" id="SM00849"/>
    </source>
</evidence>
<dbReference type="EMBL" id="CAEZTT010000013">
    <property type="protein sequence ID" value="CAB4570086.1"/>
    <property type="molecule type" value="Genomic_DNA"/>
</dbReference>
<dbReference type="PANTHER" id="PTHR11203">
    <property type="entry name" value="CLEAVAGE AND POLYADENYLATION SPECIFICITY FACTOR FAMILY MEMBER"/>
    <property type="match status" value="1"/>
</dbReference>
<feature type="domain" description="Beta-Casp" evidence="3">
    <location>
        <begin position="249"/>
        <end position="376"/>
    </location>
</feature>
<dbReference type="InterPro" id="IPR001279">
    <property type="entry name" value="Metallo-B-lactamas"/>
</dbReference>
<organism evidence="4">
    <name type="scientific">freshwater metagenome</name>
    <dbReference type="NCBI Taxonomy" id="449393"/>
    <lineage>
        <taxon>unclassified sequences</taxon>
        <taxon>metagenomes</taxon>
        <taxon>ecological metagenomes</taxon>
    </lineage>
</organism>
<proteinExistence type="predicted"/>
<dbReference type="PANTHER" id="PTHR11203:SF37">
    <property type="entry name" value="INTEGRATOR COMPLEX SUBUNIT 11"/>
    <property type="match status" value="1"/>
</dbReference>
<dbReference type="Gene3D" id="3.40.50.10890">
    <property type="match status" value="1"/>
</dbReference>
<dbReference type="AlphaFoldDB" id="A0A6J6E2R2"/>
<dbReference type="InterPro" id="IPR022712">
    <property type="entry name" value="Beta_Casp"/>
</dbReference>
<evidence type="ECO:0000256" key="1">
    <source>
        <dbReference type="ARBA" id="ARBA00022801"/>
    </source>
</evidence>
<dbReference type="SMART" id="SM01027">
    <property type="entry name" value="Beta-Casp"/>
    <property type="match status" value="1"/>
</dbReference>
<dbReference type="InterPro" id="IPR036866">
    <property type="entry name" value="RibonucZ/Hydroxyglut_hydro"/>
</dbReference>
<feature type="domain" description="Metallo-beta-lactamase" evidence="2">
    <location>
        <begin position="15"/>
        <end position="237"/>
    </location>
</feature>
<dbReference type="GO" id="GO:0004521">
    <property type="term" value="F:RNA endonuclease activity"/>
    <property type="evidence" value="ECO:0007669"/>
    <property type="project" value="TreeGrafter"/>
</dbReference>
<name>A0A6J6E2R2_9ZZZZ</name>
<dbReference type="Pfam" id="PF10996">
    <property type="entry name" value="Beta-Casp"/>
    <property type="match status" value="1"/>
</dbReference>
<evidence type="ECO:0000313" key="4">
    <source>
        <dbReference type="EMBL" id="CAB4570086.1"/>
    </source>
</evidence>
<dbReference type="Gene3D" id="3.60.15.10">
    <property type="entry name" value="Ribonuclease Z/Hydroxyacylglutathione hydrolase-like"/>
    <property type="match status" value="1"/>
</dbReference>
<dbReference type="SMART" id="SM00849">
    <property type="entry name" value="Lactamase_B"/>
    <property type="match status" value="1"/>
</dbReference>
<dbReference type="SUPFAM" id="SSF56281">
    <property type="entry name" value="Metallo-hydrolase/oxidoreductase"/>
    <property type="match status" value="1"/>
</dbReference>
<gene>
    <name evidence="4" type="ORF">UFOPK1726_00222</name>
</gene>
<dbReference type="GO" id="GO:0016787">
    <property type="term" value="F:hydrolase activity"/>
    <property type="evidence" value="ECO:0007669"/>
    <property type="project" value="UniProtKB-KW"/>
</dbReference>
<protein>
    <submittedName>
        <fullName evidence="4">Unannotated protein</fullName>
    </submittedName>
</protein>
<dbReference type="Pfam" id="PF00753">
    <property type="entry name" value="Lactamase_B"/>
    <property type="match status" value="1"/>
</dbReference>
<reference evidence="4" key="1">
    <citation type="submission" date="2020-05" db="EMBL/GenBank/DDBJ databases">
        <authorList>
            <person name="Chiriac C."/>
            <person name="Salcher M."/>
            <person name="Ghai R."/>
            <person name="Kavagutti S V."/>
        </authorList>
    </citation>
    <scope>NUCLEOTIDE SEQUENCE</scope>
</reference>
<dbReference type="InterPro" id="IPR011108">
    <property type="entry name" value="RMMBL"/>
</dbReference>
<dbReference type="Pfam" id="PF07521">
    <property type="entry name" value="RMMBL"/>
    <property type="match status" value="1"/>
</dbReference>
<dbReference type="CDD" id="cd16295">
    <property type="entry name" value="TTHA0252-CPSF-like_MBL-fold"/>
    <property type="match status" value="1"/>
</dbReference>
<keyword evidence="1" id="KW-0378">Hydrolase</keyword>
<dbReference type="InterPro" id="IPR050698">
    <property type="entry name" value="MBL"/>
</dbReference>
<evidence type="ECO:0000259" key="3">
    <source>
        <dbReference type="SMART" id="SM01027"/>
    </source>
</evidence>